<dbReference type="SMART" id="SM00387">
    <property type="entry name" value="HATPase_c"/>
    <property type="match status" value="1"/>
</dbReference>
<evidence type="ECO:0000313" key="4">
    <source>
        <dbReference type="Proteomes" id="UP000030665"/>
    </source>
</evidence>
<dbReference type="GO" id="GO:0016301">
    <property type="term" value="F:kinase activity"/>
    <property type="evidence" value="ECO:0007669"/>
    <property type="project" value="UniProtKB-KW"/>
</dbReference>
<evidence type="ECO:0000313" key="3">
    <source>
        <dbReference type="EMBL" id="CDW57331.1"/>
    </source>
</evidence>
<evidence type="ECO:0000259" key="2">
    <source>
        <dbReference type="PROSITE" id="PS50109"/>
    </source>
</evidence>
<dbReference type="PANTHER" id="PTHR40047:SF1">
    <property type="entry name" value="UPF0703 PROTEIN YCGQ"/>
    <property type="match status" value="1"/>
</dbReference>
<dbReference type="PANTHER" id="PTHR40047">
    <property type="entry name" value="UPF0703 PROTEIN YCGQ"/>
    <property type="match status" value="1"/>
</dbReference>
<dbReference type="Gene3D" id="3.30.565.10">
    <property type="entry name" value="Histidine kinase-like ATPase, C-terminal domain"/>
    <property type="match status" value="1"/>
</dbReference>
<dbReference type="EMBL" id="HG806148">
    <property type="protein sequence ID" value="CDW57331.1"/>
    <property type="molecule type" value="Genomic_DNA"/>
</dbReference>
<dbReference type="AlphaFoldDB" id="A0A077ZAM9"/>
<dbReference type="NCBIfam" id="TIGR03943">
    <property type="entry name" value="TIGR03943 family putative permease subunit"/>
    <property type="match status" value="1"/>
</dbReference>
<keyword evidence="1" id="KW-1133">Transmembrane helix</keyword>
<dbReference type="InterPro" id="IPR015402">
    <property type="entry name" value="DUF1980"/>
</dbReference>
<dbReference type="PROSITE" id="PS50109">
    <property type="entry name" value="HIS_KIN"/>
    <property type="match status" value="1"/>
</dbReference>
<dbReference type="Proteomes" id="UP000030665">
    <property type="component" value="Unassembled WGS sequence"/>
</dbReference>
<dbReference type="InterPro" id="IPR005467">
    <property type="entry name" value="His_kinase_dom"/>
</dbReference>
<protein>
    <submittedName>
        <fullName evidence="3">Multi-sensor hybrid histidine kinase</fullName>
    </submittedName>
</protein>
<proteinExistence type="predicted"/>
<keyword evidence="1" id="KW-0812">Transmembrane</keyword>
<dbReference type="InterPro" id="IPR003594">
    <property type="entry name" value="HATPase_dom"/>
</dbReference>
<keyword evidence="1" id="KW-0472">Membrane</keyword>
<dbReference type="InterPro" id="IPR052955">
    <property type="entry name" value="UPF0703_membrane_permease"/>
</dbReference>
<dbReference type="OrthoDB" id="60033at2759"/>
<dbReference type="InterPro" id="IPR036890">
    <property type="entry name" value="HATPase_C_sf"/>
</dbReference>
<reference evidence="3" key="2">
    <citation type="submission" date="2014-03" db="EMBL/GenBank/DDBJ databases">
        <title>The whipworm genome and dual-species transcriptomics of an intimate host-pathogen interaction.</title>
        <authorList>
            <person name="Foth B.J."/>
            <person name="Tsai I.J."/>
            <person name="Reid A.J."/>
            <person name="Bancroft A.J."/>
            <person name="Nichol S."/>
            <person name="Tracey A."/>
            <person name="Holroyd N."/>
            <person name="Cotton J.A."/>
            <person name="Stanley E.J."/>
            <person name="Zarowiecki M."/>
            <person name="Liu J.Z."/>
            <person name="Huckvale T."/>
            <person name="Cooper P.J."/>
            <person name="Grencis R.K."/>
            <person name="Berriman M."/>
        </authorList>
    </citation>
    <scope>NUCLEOTIDE SEQUENCE [LARGE SCALE GENOMIC DNA]</scope>
</reference>
<dbReference type="STRING" id="36087.A0A077ZAM9"/>
<accession>A0A077ZAM9</accession>
<dbReference type="Pfam" id="PF02518">
    <property type="entry name" value="HATPase_c"/>
    <property type="match status" value="1"/>
</dbReference>
<sequence length="607" mass="70035">MIRFLILSGYFELMMYLQVSGRLDQYINVHYRYLIFLTMALSLILALVQLKIWAAGENEKNDEHHHHGHDHGLNKSYQRGIAYLLLALPLVVGTLFPTISLDTTIVEAKGFSFPVSKESVGDPEMNTQYLKPDTSIYYNKSDYNEQMTQLMKKYETDQKLEITDENYLEVMELIYNYPNSFVGKTISFNGFVYEANKNNQKYDFLFRFGIIHCVADSGVFGLMTKLPADLTVKNNQWLHVEGTITLDFFEPFDQDDATIVSVIQQHLTQWGLDCEIANDFQHVFEEYQAIQPDLEIRKVSEVPIIFLSSAKDQMNQVMALNMGADEFIEKPFELTILLAKIQALLRRSYKYGQQLSYSFGEYQFVPAINQIQSTNDHLPLTPNESPATLSEQTYQNALRLVLETKNQQQEALQQRQKDMLDDFGLWLHQIKTPVAALDLLIQSGQLEPRTMKNELFKINEYLQMILNYMRQNLDQTDLVFQQISIDKLENLTGKVYSDQKWLIFILEQIIFNAIKYTENGTISIAFEKNRLTIRDTGMGIRAEDLPRVFEKGYTGMNGREQQRASGLGLYLSQQAANKLGCQLYIESQVKKGTEVVIVFPEEIAAYE</sequence>
<dbReference type="SUPFAM" id="SSF52172">
    <property type="entry name" value="CheY-like"/>
    <property type="match status" value="1"/>
</dbReference>
<organism evidence="3 4">
    <name type="scientific">Trichuris trichiura</name>
    <name type="common">Whipworm</name>
    <name type="synonym">Trichocephalus trichiurus</name>
    <dbReference type="NCBI Taxonomy" id="36087"/>
    <lineage>
        <taxon>Eukaryota</taxon>
        <taxon>Metazoa</taxon>
        <taxon>Ecdysozoa</taxon>
        <taxon>Nematoda</taxon>
        <taxon>Enoplea</taxon>
        <taxon>Dorylaimia</taxon>
        <taxon>Trichinellida</taxon>
        <taxon>Trichuridae</taxon>
        <taxon>Trichuris</taxon>
    </lineage>
</organism>
<dbReference type="SUPFAM" id="SSF55874">
    <property type="entry name" value="ATPase domain of HSP90 chaperone/DNA topoisomerase II/histidine kinase"/>
    <property type="match status" value="1"/>
</dbReference>
<name>A0A077ZAM9_TRITR</name>
<dbReference type="Gene3D" id="3.40.50.2300">
    <property type="match status" value="1"/>
</dbReference>
<keyword evidence="3" id="KW-0808">Transferase</keyword>
<reference evidence="3" key="1">
    <citation type="submission" date="2014-01" db="EMBL/GenBank/DDBJ databases">
        <authorList>
            <person name="Aslett M."/>
        </authorList>
    </citation>
    <scope>NUCLEOTIDE SEQUENCE</scope>
</reference>
<dbReference type="Pfam" id="PF21537">
    <property type="entry name" value="DUF1980_C"/>
    <property type="match status" value="1"/>
</dbReference>
<feature type="domain" description="Histidine kinase" evidence="2">
    <location>
        <begin position="495"/>
        <end position="603"/>
    </location>
</feature>
<gene>
    <name evidence="3" type="ORF">TTRE_0000562201</name>
</gene>
<dbReference type="InterPro" id="IPR048447">
    <property type="entry name" value="DUF1980_C"/>
</dbReference>
<dbReference type="Pfam" id="PF09323">
    <property type="entry name" value="DUF1980"/>
    <property type="match status" value="1"/>
</dbReference>
<keyword evidence="4" id="KW-1185">Reference proteome</keyword>
<dbReference type="InterPro" id="IPR048493">
    <property type="entry name" value="DUF1980_N"/>
</dbReference>
<evidence type="ECO:0000256" key="1">
    <source>
        <dbReference type="SAM" id="Phobius"/>
    </source>
</evidence>
<feature type="transmembrane region" description="Helical" evidence="1">
    <location>
        <begin position="31"/>
        <end position="50"/>
    </location>
</feature>
<keyword evidence="3" id="KW-0418">Kinase</keyword>
<feature type="transmembrane region" description="Helical" evidence="1">
    <location>
        <begin position="81"/>
        <end position="99"/>
    </location>
</feature>
<dbReference type="InterPro" id="IPR011006">
    <property type="entry name" value="CheY-like_superfamily"/>
</dbReference>